<evidence type="ECO:0000256" key="2">
    <source>
        <dbReference type="ARBA" id="ARBA00007639"/>
    </source>
</evidence>
<evidence type="ECO:0000256" key="1">
    <source>
        <dbReference type="ARBA" id="ARBA00004196"/>
    </source>
</evidence>
<dbReference type="GO" id="GO:0030313">
    <property type="term" value="C:cell envelope"/>
    <property type="evidence" value="ECO:0007669"/>
    <property type="project" value="UniProtKB-SubCell"/>
</dbReference>
<name>I5BRW1_9HYPH</name>
<comment type="subcellular location">
    <subcellularLocation>
        <location evidence="1">Cell envelope</location>
    </subcellularLocation>
</comment>
<gene>
    <name evidence="6" type="ORF">A33O_20425</name>
</gene>
<dbReference type="STRING" id="204799.GCA_001696575_03615"/>
<protein>
    <submittedName>
        <fullName evidence="6">Periplasmic binding protein/LacI transcriptional regulator</fullName>
    </submittedName>
</protein>
<dbReference type="GO" id="GO:0030246">
    <property type="term" value="F:carbohydrate binding"/>
    <property type="evidence" value="ECO:0007669"/>
    <property type="project" value="UniProtKB-ARBA"/>
</dbReference>
<keyword evidence="3 4" id="KW-0732">Signal</keyword>
<evidence type="ECO:0000313" key="7">
    <source>
        <dbReference type="Proteomes" id="UP000004622"/>
    </source>
</evidence>
<dbReference type="SUPFAM" id="SSF53822">
    <property type="entry name" value="Periplasmic binding protein-like I"/>
    <property type="match status" value="1"/>
</dbReference>
<dbReference type="InterPro" id="IPR025997">
    <property type="entry name" value="SBP_2_dom"/>
</dbReference>
<dbReference type="PATRIC" id="fig|1189611.3.peg.4108"/>
<feature type="chain" id="PRO_5003700022" evidence="4">
    <location>
        <begin position="21"/>
        <end position="418"/>
    </location>
</feature>
<dbReference type="CDD" id="cd06316">
    <property type="entry name" value="PBP1_ABC_sugar_binding-like"/>
    <property type="match status" value="1"/>
</dbReference>
<proteinExistence type="inferred from homology"/>
<organism evidence="6 7">
    <name type="scientific">Nitratireductor aquibiodomus RA22</name>
    <dbReference type="NCBI Taxonomy" id="1189611"/>
    <lineage>
        <taxon>Bacteria</taxon>
        <taxon>Pseudomonadati</taxon>
        <taxon>Pseudomonadota</taxon>
        <taxon>Alphaproteobacteria</taxon>
        <taxon>Hyphomicrobiales</taxon>
        <taxon>Phyllobacteriaceae</taxon>
        <taxon>Nitratireductor</taxon>
    </lineage>
</organism>
<sequence>MKLKALFAAVPLLAATTAMAFAEQPATVGPNGEAPTPAASLTLSDADIETIKSGGHTAALVWHELYDWSNAVAQGAKDEFARLGIEVVAETDAGFDTARQKADVETVMARNPSIIVSLPIDPPTAKSVYGVARDAGVELVFIDNAVQGFTHGEDYTTVVSADLFQIGNKAAVALAEAIGGKGKVGYMFHDADFPVTNQRDGAFKWTIENEYPEIEIVIESGMTDPANAEDIASAMLSRNPDLDGIYTPWAEPALGVLSVLRQQSNDRTKVVTIDLNEPAALDMLKGGNIAAIVADEAYQIGVTAARAAAAGLLDKTVEPFLVVDALSVGSDNVVDGWMQSMNRQPPESVKLPPSNNSGRPWWDPEPTACQPVQFFQRCHMFKRTSAIARKFDLQGSVIYLASSRSFSSSPSRSRMTAS</sequence>
<dbReference type="PANTHER" id="PTHR46847">
    <property type="entry name" value="D-ALLOSE-BINDING PERIPLASMIC PROTEIN-RELATED"/>
    <property type="match status" value="1"/>
</dbReference>
<dbReference type="RefSeq" id="WP_007010308.1">
    <property type="nucleotide sequence ID" value="NZ_AJXZ01000056.1"/>
</dbReference>
<accession>I5BRW1</accession>
<comment type="caution">
    <text evidence="6">The sequence shown here is derived from an EMBL/GenBank/DDBJ whole genome shotgun (WGS) entry which is preliminary data.</text>
</comment>
<dbReference type="Proteomes" id="UP000004622">
    <property type="component" value="Unassembled WGS sequence"/>
</dbReference>
<evidence type="ECO:0000256" key="4">
    <source>
        <dbReference type="SAM" id="SignalP"/>
    </source>
</evidence>
<dbReference type="Pfam" id="PF13407">
    <property type="entry name" value="Peripla_BP_4"/>
    <property type="match status" value="1"/>
</dbReference>
<evidence type="ECO:0000256" key="3">
    <source>
        <dbReference type="ARBA" id="ARBA00022729"/>
    </source>
</evidence>
<feature type="domain" description="Periplasmic binding protein" evidence="5">
    <location>
        <begin position="67"/>
        <end position="310"/>
    </location>
</feature>
<comment type="similarity">
    <text evidence="2">Belongs to the bacterial solute-binding protein 2 family.</text>
</comment>
<evidence type="ECO:0000313" key="6">
    <source>
        <dbReference type="EMBL" id="EIM72313.1"/>
    </source>
</evidence>
<dbReference type="AlphaFoldDB" id="I5BRW1"/>
<feature type="signal peptide" evidence="4">
    <location>
        <begin position="1"/>
        <end position="20"/>
    </location>
</feature>
<dbReference type="EMBL" id="AJXZ01000056">
    <property type="protein sequence ID" value="EIM72313.1"/>
    <property type="molecule type" value="Genomic_DNA"/>
</dbReference>
<evidence type="ECO:0000259" key="5">
    <source>
        <dbReference type="Pfam" id="PF13407"/>
    </source>
</evidence>
<dbReference type="PANTHER" id="PTHR46847:SF1">
    <property type="entry name" value="D-ALLOSE-BINDING PERIPLASMIC PROTEIN-RELATED"/>
    <property type="match status" value="1"/>
</dbReference>
<dbReference type="InterPro" id="IPR028082">
    <property type="entry name" value="Peripla_BP_I"/>
</dbReference>
<dbReference type="Gene3D" id="3.40.50.2300">
    <property type="match status" value="2"/>
</dbReference>
<reference evidence="6 7" key="1">
    <citation type="journal article" date="2012" name="J. Bacteriol.">
        <title>Genome Sequence of Nitratireductor aquibiodomus Strain RA22.</title>
        <authorList>
            <person name="Singh A."/>
            <person name="Jangir P.K."/>
            <person name="Kumari C."/>
            <person name="Sharma R."/>
        </authorList>
    </citation>
    <scope>NUCLEOTIDE SEQUENCE [LARGE SCALE GENOMIC DNA]</scope>
    <source>
        <strain evidence="6 7">RA22</strain>
    </source>
</reference>